<evidence type="ECO:0000256" key="5">
    <source>
        <dbReference type="ARBA" id="ARBA00022692"/>
    </source>
</evidence>
<evidence type="ECO:0000256" key="19">
    <source>
        <dbReference type="SAM" id="Phobius"/>
    </source>
</evidence>
<dbReference type="PANTHER" id="PTHR30474:SF2">
    <property type="entry name" value="PEPTIDOGLYCAN GLYCOSYLTRANSFERASE FTSW-RELATED"/>
    <property type="match status" value="1"/>
</dbReference>
<proteinExistence type="inferred from homology"/>
<dbReference type="EMBL" id="FAUH01000003">
    <property type="protein sequence ID" value="CUU65281.1"/>
    <property type="molecule type" value="Genomic_DNA"/>
</dbReference>
<keyword evidence="21" id="KW-1185">Reference proteome</keyword>
<protein>
    <recommendedName>
        <fullName evidence="13">Probable peptidoglycan glycosyltransferase FtsW</fullName>
        <ecNumber evidence="15">2.4.99.28</ecNumber>
    </recommendedName>
    <alternativeName>
        <fullName evidence="14">Cell division protein FtsW</fullName>
    </alternativeName>
    <alternativeName>
        <fullName evidence="11">Cell wall polymerase</fullName>
    </alternativeName>
    <alternativeName>
        <fullName evidence="10">Peptidoglycan polymerase</fullName>
    </alternativeName>
</protein>
<evidence type="ECO:0000256" key="11">
    <source>
        <dbReference type="ARBA" id="ARBA00033270"/>
    </source>
</evidence>
<evidence type="ECO:0000256" key="18">
    <source>
        <dbReference type="SAM" id="MobiDB-lite"/>
    </source>
</evidence>
<feature type="transmembrane region" description="Helical" evidence="19">
    <location>
        <begin position="176"/>
        <end position="196"/>
    </location>
</feature>
<dbReference type="PANTHER" id="PTHR30474">
    <property type="entry name" value="CELL CYCLE PROTEIN"/>
    <property type="match status" value="1"/>
</dbReference>
<feature type="transmembrane region" description="Helical" evidence="19">
    <location>
        <begin position="152"/>
        <end position="169"/>
    </location>
</feature>
<feature type="region of interest" description="Disordered" evidence="18">
    <location>
        <begin position="431"/>
        <end position="509"/>
    </location>
</feature>
<evidence type="ECO:0000256" key="9">
    <source>
        <dbReference type="ARBA" id="ARBA00023136"/>
    </source>
</evidence>
<dbReference type="GO" id="GO:0008360">
    <property type="term" value="P:regulation of cell shape"/>
    <property type="evidence" value="ECO:0007669"/>
    <property type="project" value="UniProtKB-KW"/>
</dbReference>
<dbReference type="GO" id="GO:0051301">
    <property type="term" value="P:cell division"/>
    <property type="evidence" value="ECO:0007669"/>
    <property type="project" value="UniProtKB-KW"/>
</dbReference>
<sequence length="509" mass="55419">MSDRTTQRPSAPRRPRQKTPADASPWKGLQEKWRRLLDSPQLDYKVIILVTGILVALGLMISLSASMVTSRGTDGSGSVFSQFLRQAVIVLVGLGVMWGALRIRPAKLRAWAPGFLFVSVALLLLVLVIGVGDDIGSRSWIALGPLSFQPSEIAKLALSVWGAAAVSLHTRRNPDISSGLGPFILVSFGILALVLLQRDLGMMFSLALVVLALLLFSGVATRAFGVAVGIITVVGALAITAMSYRSDRISTWFNAVRLNFDDEAGQAAAYQARQGLYSLSDGGFLGVGPGQSRAKWNYLPEATNDFVFAIIGEELGILGAAAVIILFTILGWFGIRTATKQTDPFLRLLSATLTAGVVGQAFYNIGYVCGLLPVTGVQLPLISAGGTSAVITLATLGLLANCARHEPETVSSMQHEGRPWFDRVLLLPEPATHTSGAEHRDRVRPQARRYGEPVTHRSASRSGDLGDRRDTRHRSDRTGYRDTPERVDRTRSRQQRQYRTDEPRRRRRP</sequence>
<feature type="compositionally biased region" description="Basic and acidic residues" evidence="18">
    <location>
        <begin position="476"/>
        <end position="491"/>
    </location>
</feature>
<evidence type="ECO:0000313" key="20">
    <source>
        <dbReference type="EMBL" id="CUU65281.1"/>
    </source>
</evidence>
<evidence type="ECO:0000256" key="2">
    <source>
        <dbReference type="ARBA" id="ARBA00004752"/>
    </source>
</evidence>
<keyword evidence="9 19" id="KW-0472">Membrane</keyword>
<dbReference type="UniPathway" id="UPA00219"/>
<keyword evidence="4" id="KW-0808">Transferase</keyword>
<keyword evidence="20" id="KW-0132">Cell division</keyword>
<keyword evidence="3" id="KW-0328">Glycosyltransferase</keyword>
<dbReference type="InterPro" id="IPR001182">
    <property type="entry name" value="FtsW/RodA"/>
</dbReference>
<dbReference type="RefSeq" id="WP_073883554.1">
    <property type="nucleotide sequence ID" value="NZ_FAUH01000003.1"/>
</dbReference>
<evidence type="ECO:0000256" key="10">
    <source>
        <dbReference type="ARBA" id="ARBA00032370"/>
    </source>
</evidence>
<evidence type="ECO:0000256" key="17">
    <source>
        <dbReference type="ARBA" id="ARBA00049966"/>
    </source>
</evidence>
<dbReference type="GO" id="GO:0008955">
    <property type="term" value="F:peptidoglycan glycosyltransferase activity"/>
    <property type="evidence" value="ECO:0007669"/>
    <property type="project" value="UniProtKB-EC"/>
</dbReference>
<evidence type="ECO:0000256" key="1">
    <source>
        <dbReference type="ARBA" id="ARBA00004141"/>
    </source>
</evidence>
<feature type="transmembrane region" description="Helical" evidence="19">
    <location>
        <begin position="83"/>
        <end position="101"/>
    </location>
</feature>
<dbReference type="EC" id="2.4.99.28" evidence="15"/>
<evidence type="ECO:0000313" key="21">
    <source>
        <dbReference type="Proteomes" id="UP000182498"/>
    </source>
</evidence>
<dbReference type="OrthoDB" id="9768187at2"/>
<keyword evidence="6" id="KW-0133">Cell shape</keyword>
<organism evidence="20 21">
    <name type="scientific">Corynebacterium variabile</name>
    <dbReference type="NCBI Taxonomy" id="1727"/>
    <lineage>
        <taxon>Bacteria</taxon>
        <taxon>Bacillati</taxon>
        <taxon>Actinomycetota</taxon>
        <taxon>Actinomycetes</taxon>
        <taxon>Mycobacteriales</taxon>
        <taxon>Corynebacteriaceae</taxon>
        <taxon>Corynebacterium</taxon>
    </lineage>
</organism>
<evidence type="ECO:0000256" key="12">
    <source>
        <dbReference type="ARBA" id="ARBA00038053"/>
    </source>
</evidence>
<comment type="catalytic activity">
    <reaction evidence="16">
        <text>[GlcNAc-(1-&gt;4)-Mur2Ac(oyl-L-Ala-gamma-D-Glu-L-Lys-D-Ala-D-Ala)](n)-di-trans,octa-cis-undecaprenyl diphosphate + beta-D-GlcNAc-(1-&gt;4)-Mur2Ac(oyl-L-Ala-gamma-D-Glu-L-Lys-D-Ala-D-Ala)-di-trans,octa-cis-undecaprenyl diphosphate = [GlcNAc-(1-&gt;4)-Mur2Ac(oyl-L-Ala-gamma-D-Glu-L-Lys-D-Ala-D-Ala)](n+1)-di-trans,octa-cis-undecaprenyl diphosphate + di-trans,octa-cis-undecaprenyl diphosphate + H(+)</text>
        <dbReference type="Rhea" id="RHEA:23708"/>
        <dbReference type="Rhea" id="RHEA-COMP:9602"/>
        <dbReference type="Rhea" id="RHEA-COMP:9603"/>
        <dbReference type="ChEBI" id="CHEBI:15378"/>
        <dbReference type="ChEBI" id="CHEBI:58405"/>
        <dbReference type="ChEBI" id="CHEBI:60033"/>
        <dbReference type="ChEBI" id="CHEBI:78435"/>
        <dbReference type="EC" id="2.4.99.28"/>
    </reaction>
</comment>
<keyword evidence="20" id="KW-0131">Cell cycle</keyword>
<evidence type="ECO:0000256" key="14">
    <source>
        <dbReference type="ARBA" id="ARBA00041418"/>
    </source>
</evidence>
<evidence type="ECO:0000256" key="4">
    <source>
        <dbReference type="ARBA" id="ARBA00022679"/>
    </source>
</evidence>
<dbReference type="PROSITE" id="PS00428">
    <property type="entry name" value="FTSW_RODA_SPOVE"/>
    <property type="match status" value="1"/>
</dbReference>
<accession>A0A0X2NKJ9</accession>
<comment type="subcellular location">
    <subcellularLocation>
        <location evidence="1">Membrane</location>
        <topology evidence="1">Multi-pass membrane protein</topology>
    </subcellularLocation>
</comment>
<comment type="pathway">
    <text evidence="2">Cell wall biogenesis; peptidoglycan biosynthesis.</text>
</comment>
<evidence type="ECO:0000256" key="6">
    <source>
        <dbReference type="ARBA" id="ARBA00022960"/>
    </source>
</evidence>
<feature type="transmembrane region" description="Helical" evidence="19">
    <location>
        <begin position="113"/>
        <end position="132"/>
    </location>
</feature>
<dbReference type="AlphaFoldDB" id="A0A0X2NKJ9"/>
<evidence type="ECO:0000256" key="16">
    <source>
        <dbReference type="ARBA" id="ARBA00049902"/>
    </source>
</evidence>
<keyword evidence="5 19" id="KW-0812">Transmembrane</keyword>
<feature type="transmembrane region" description="Helical" evidence="19">
    <location>
        <begin position="306"/>
        <end position="333"/>
    </location>
</feature>
<feature type="compositionally biased region" description="Basic and acidic residues" evidence="18">
    <location>
        <begin position="436"/>
        <end position="455"/>
    </location>
</feature>
<evidence type="ECO:0000256" key="15">
    <source>
        <dbReference type="ARBA" id="ARBA00044770"/>
    </source>
</evidence>
<dbReference type="Proteomes" id="UP000182498">
    <property type="component" value="Unassembled WGS sequence"/>
</dbReference>
<gene>
    <name evidence="20" type="ORF">CVAR292_00599</name>
</gene>
<dbReference type="GO" id="GO:0015648">
    <property type="term" value="F:lipid-linked peptidoglycan transporter activity"/>
    <property type="evidence" value="ECO:0007669"/>
    <property type="project" value="TreeGrafter"/>
</dbReference>
<feature type="transmembrane region" description="Helical" evidence="19">
    <location>
        <begin position="42"/>
        <end position="63"/>
    </location>
</feature>
<feature type="region of interest" description="Disordered" evidence="18">
    <location>
        <begin position="1"/>
        <end position="25"/>
    </location>
</feature>
<dbReference type="InterPro" id="IPR018365">
    <property type="entry name" value="Cell_cycle_FtsW-rel_CS"/>
</dbReference>
<feature type="transmembrane region" description="Helical" evidence="19">
    <location>
        <begin position="202"/>
        <end position="219"/>
    </location>
</feature>
<feature type="compositionally biased region" description="Basic and acidic residues" evidence="18">
    <location>
        <begin position="498"/>
        <end position="509"/>
    </location>
</feature>
<comment type="function">
    <text evidence="17">Peptidoglycan polymerase that is essential for cell division.</text>
</comment>
<evidence type="ECO:0000256" key="3">
    <source>
        <dbReference type="ARBA" id="ARBA00022676"/>
    </source>
</evidence>
<dbReference type="Pfam" id="PF01098">
    <property type="entry name" value="FTSW_RODA_SPOVE"/>
    <property type="match status" value="1"/>
</dbReference>
<feature type="transmembrane region" description="Helical" evidence="19">
    <location>
        <begin position="345"/>
        <end position="365"/>
    </location>
</feature>
<evidence type="ECO:0000256" key="8">
    <source>
        <dbReference type="ARBA" id="ARBA00022989"/>
    </source>
</evidence>
<comment type="similarity">
    <text evidence="12">Belongs to the SEDS family. FtsW subfamily.</text>
</comment>
<keyword evidence="8 19" id="KW-1133">Transmembrane helix</keyword>
<feature type="transmembrane region" description="Helical" evidence="19">
    <location>
        <begin position="377"/>
        <end position="399"/>
    </location>
</feature>
<keyword evidence="7" id="KW-0573">Peptidoglycan synthesis</keyword>
<dbReference type="GO" id="GO:0005886">
    <property type="term" value="C:plasma membrane"/>
    <property type="evidence" value="ECO:0007669"/>
    <property type="project" value="TreeGrafter"/>
</dbReference>
<dbReference type="GO" id="GO:0009252">
    <property type="term" value="P:peptidoglycan biosynthetic process"/>
    <property type="evidence" value="ECO:0007669"/>
    <property type="project" value="UniProtKB-UniPathway"/>
</dbReference>
<dbReference type="GO" id="GO:0032153">
    <property type="term" value="C:cell division site"/>
    <property type="evidence" value="ECO:0007669"/>
    <property type="project" value="TreeGrafter"/>
</dbReference>
<evidence type="ECO:0000256" key="7">
    <source>
        <dbReference type="ARBA" id="ARBA00022984"/>
    </source>
</evidence>
<name>A0A0X2NKJ9_9CORY</name>
<feature type="transmembrane region" description="Helical" evidence="19">
    <location>
        <begin position="226"/>
        <end position="244"/>
    </location>
</feature>
<reference evidence="21" key="1">
    <citation type="submission" date="2015-11" db="EMBL/GenBank/DDBJ databases">
        <authorList>
            <person name="Dugat-Bony E."/>
        </authorList>
    </citation>
    <scope>NUCLEOTIDE SEQUENCE [LARGE SCALE GENOMIC DNA]</scope>
    <source>
        <strain evidence="21">Mu292</strain>
    </source>
</reference>
<evidence type="ECO:0000256" key="13">
    <source>
        <dbReference type="ARBA" id="ARBA00041185"/>
    </source>
</evidence>